<reference evidence="1" key="1">
    <citation type="journal article" date="2020" name="mSystems">
        <title>Genome- and Community-Level Interaction Insights into Carbon Utilization and Element Cycling Functions of Hydrothermarchaeota in Hydrothermal Sediment.</title>
        <authorList>
            <person name="Zhou Z."/>
            <person name="Liu Y."/>
            <person name="Xu W."/>
            <person name="Pan J."/>
            <person name="Luo Z.H."/>
            <person name="Li M."/>
        </authorList>
    </citation>
    <scope>NUCLEOTIDE SEQUENCE</scope>
    <source>
        <strain evidence="1">SpSt-997</strain>
    </source>
</reference>
<sequence>MSERAGLQAFVDAIGRAAWQARVAELEAATAAGRRSGRAVLQRHALELTIARMLRQTSPLLSAAEREIVRLSGLIVAHLGSLAPRRRARLQAELQAALHFPHALTPIFHHIRVAERLRARGFAVAFSGLDAEAPFDFTITREGIEAEVVCDVVSAEEGRDVPRRAWLQLADRIDADLQTWLAAHPGRYLLKMTLPRGLRAAAGQETATLAALHQRIRALLEGQRRADQDEAALLRLDPLMLAGAQADEMGLMAQLRGEFGPEAHLSVTRANKGVLVMAARATREDDVAAAVRRRLEILAGSRLSGARPGILAMFLEDTDLAEWRALREHLRLEGEARQFLTAPAARGVIAVSCASRAELLGLPAPHAASEGELRFRNPSHPAARSAALAPAILSAH</sequence>
<name>A0A8J4M6L4_9PROT</name>
<comment type="caution">
    <text evidence="1">The sequence shown here is derived from an EMBL/GenBank/DDBJ whole genome shotgun (WGS) entry which is preliminary data.</text>
</comment>
<dbReference type="AlphaFoldDB" id="A0A8J4M6L4"/>
<dbReference type="EMBL" id="DTQM01000229">
    <property type="protein sequence ID" value="HGC43912.1"/>
    <property type="molecule type" value="Genomic_DNA"/>
</dbReference>
<evidence type="ECO:0000313" key="1">
    <source>
        <dbReference type="EMBL" id="HGC43912.1"/>
    </source>
</evidence>
<gene>
    <name evidence="1" type="ORF">ENY07_11940</name>
</gene>
<protein>
    <submittedName>
        <fullName evidence="1">Uncharacterized protein</fullName>
    </submittedName>
</protein>
<organism evidence="1">
    <name type="scientific">Acidicaldus sp</name>
    <dbReference type="NCBI Taxonomy" id="1872105"/>
    <lineage>
        <taxon>Bacteria</taxon>
        <taxon>Pseudomonadati</taxon>
        <taxon>Pseudomonadota</taxon>
        <taxon>Alphaproteobacteria</taxon>
        <taxon>Acetobacterales</taxon>
        <taxon>Acetobacteraceae</taxon>
        <taxon>Acidicaldus</taxon>
    </lineage>
</organism>
<proteinExistence type="predicted"/>
<accession>A0A8J4M6L4</accession>